<dbReference type="EMBL" id="JAVREV010000003">
    <property type="protein sequence ID" value="MDT0442334.1"/>
    <property type="molecule type" value="Genomic_DNA"/>
</dbReference>
<accession>A0ABU2S3E1</accession>
<organism evidence="1 2">
    <name type="scientific">Streptomyces johnsoniae</name>
    <dbReference type="NCBI Taxonomy" id="3075532"/>
    <lineage>
        <taxon>Bacteria</taxon>
        <taxon>Bacillati</taxon>
        <taxon>Actinomycetota</taxon>
        <taxon>Actinomycetes</taxon>
        <taxon>Kitasatosporales</taxon>
        <taxon>Streptomycetaceae</taxon>
        <taxon>Streptomyces</taxon>
    </lineage>
</organism>
<name>A0ABU2S3E1_9ACTN</name>
<keyword evidence="2" id="KW-1185">Reference proteome</keyword>
<gene>
    <name evidence="1" type="ORF">RM779_06950</name>
</gene>
<evidence type="ECO:0000313" key="2">
    <source>
        <dbReference type="Proteomes" id="UP001183615"/>
    </source>
</evidence>
<sequence length="101" mass="11209">MSDELRERIAEALRAVSHQHGLPTFAQGADAVMAVVQPEMGRVGNLRDHWHVLACAQEQRAERAEAVIERVWEWVVGYNDGINKDVGDLMAVLPPPPREGS</sequence>
<proteinExistence type="predicted"/>
<evidence type="ECO:0000313" key="1">
    <source>
        <dbReference type="EMBL" id="MDT0442334.1"/>
    </source>
</evidence>
<dbReference type="Proteomes" id="UP001183615">
    <property type="component" value="Unassembled WGS sequence"/>
</dbReference>
<reference evidence="2" key="1">
    <citation type="submission" date="2023-07" db="EMBL/GenBank/DDBJ databases">
        <title>30 novel species of actinomycetes from the DSMZ collection.</title>
        <authorList>
            <person name="Nouioui I."/>
        </authorList>
    </citation>
    <scope>NUCLEOTIDE SEQUENCE [LARGE SCALE GENOMIC DNA]</scope>
    <source>
        <strain evidence="2">DSM 41886</strain>
    </source>
</reference>
<dbReference type="RefSeq" id="WP_311616770.1">
    <property type="nucleotide sequence ID" value="NZ_JAVREV010000003.1"/>
</dbReference>
<protein>
    <submittedName>
        <fullName evidence="1">Uncharacterized protein</fullName>
    </submittedName>
</protein>
<comment type="caution">
    <text evidence="1">The sequence shown here is derived from an EMBL/GenBank/DDBJ whole genome shotgun (WGS) entry which is preliminary data.</text>
</comment>